<proteinExistence type="predicted"/>
<accession>A0AAN8X4C9</accession>
<comment type="caution">
    <text evidence="1">The sequence shown here is derived from an EMBL/GenBank/DDBJ whole genome shotgun (WGS) entry which is preliminary data.</text>
</comment>
<feature type="non-terminal residue" evidence="1">
    <location>
        <position position="528"/>
    </location>
</feature>
<dbReference type="Proteomes" id="UP001381693">
    <property type="component" value="Unassembled WGS sequence"/>
</dbReference>
<organism evidence="1 2">
    <name type="scientific">Halocaridina rubra</name>
    <name type="common">Hawaiian red shrimp</name>
    <dbReference type="NCBI Taxonomy" id="373956"/>
    <lineage>
        <taxon>Eukaryota</taxon>
        <taxon>Metazoa</taxon>
        <taxon>Ecdysozoa</taxon>
        <taxon>Arthropoda</taxon>
        <taxon>Crustacea</taxon>
        <taxon>Multicrustacea</taxon>
        <taxon>Malacostraca</taxon>
        <taxon>Eumalacostraca</taxon>
        <taxon>Eucarida</taxon>
        <taxon>Decapoda</taxon>
        <taxon>Pleocyemata</taxon>
        <taxon>Caridea</taxon>
        <taxon>Atyoidea</taxon>
        <taxon>Atyidae</taxon>
        <taxon>Halocaridina</taxon>
    </lineage>
</organism>
<keyword evidence="2" id="KW-1185">Reference proteome</keyword>
<gene>
    <name evidence="1" type="ORF">SK128_018546</name>
</gene>
<evidence type="ECO:0000313" key="1">
    <source>
        <dbReference type="EMBL" id="KAK7071870.1"/>
    </source>
</evidence>
<dbReference type="EMBL" id="JAXCGZ010013865">
    <property type="protein sequence ID" value="KAK7071870.1"/>
    <property type="molecule type" value="Genomic_DNA"/>
</dbReference>
<reference evidence="1 2" key="1">
    <citation type="submission" date="2023-11" db="EMBL/GenBank/DDBJ databases">
        <title>Halocaridina rubra genome assembly.</title>
        <authorList>
            <person name="Smith C."/>
        </authorList>
    </citation>
    <scope>NUCLEOTIDE SEQUENCE [LARGE SCALE GENOMIC DNA]</scope>
    <source>
        <strain evidence="1">EP-1</strain>
        <tissue evidence="1">Whole</tissue>
    </source>
</reference>
<evidence type="ECO:0000313" key="2">
    <source>
        <dbReference type="Proteomes" id="UP001381693"/>
    </source>
</evidence>
<protein>
    <submittedName>
        <fullName evidence="1">Uncharacterized protein</fullName>
    </submittedName>
</protein>
<name>A0AAN8X4C9_HALRR</name>
<dbReference type="AlphaFoldDB" id="A0AAN8X4C9"/>
<sequence>MPSGRQEVRVMNGSQELLWVAVVQGRAGEQLLNSRHFGKATLVTPSGMYYIASGDVNSKVNGLESVAGGVSLSAGAGPQASYLLSWNMNLYKPNSTDESSLLDLGNFEGPKILEKVESDTDNFPLEDLETLQEEPLESKDSGTTRKASLTLETLLRGMSPATGEVKLRIKARKTEFPKVKTDFLGSVEASEGGIEKYDADIRLISENEPELGRIHGSLTRSFGEYSLNGRMWSGQRSIGVVSYGMSRNESIKTSQSAVIIDPTTTWRRLEVITNSDHLGTFPFNFQSSGDGKIMVGFEELGSVRALAQWTPVDAAVDLGFRSYFDVLPAGNIQAKLSPDAIQGAVSWRDIKAISRLQWSDHGRSVQLALNYDNPGSTLNDMDAIVTFSISPPPYPPVTLGIVGRISINAVQHYVLNVDCRSEQEEYLVTGALVRPGGSGSLRLQMRKSGDTYGAVGALVLEGFSGQISGSLTYLDPGEDIQLSIHSTLLKEAKGYTIRIARKFDESHNAEVLIQFSQAGEIREWMYVY</sequence>